<organism evidence="2 3">
    <name type="scientific">Cardamine amara subsp. amara</name>
    <dbReference type="NCBI Taxonomy" id="228776"/>
    <lineage>
        <taxon>Eukaryota</taxon>
        <taxon>Viridiplantae</taxon>
        <taxon>Streptophyta</taxon>
        <taxon>Embryophyta</taxon>
        <taxon>Tracheophyta</taxon>
        <taxon>Spermatophyta</taxon>
        <taxon>Magnoliopsida</taxon>
        <taxon>eudicotyledons</taxon>
        <taxon>Gunneridae</taxon>
        <taxon>Pentapetalae</taxon>
        <taxon>rosids</taxon>
        <taxon>malvids</taxon>
        <taxon>Brassicales</taxon>
        <taxon>Brassicaceae</taxon>
        <taxon>Cardamineae</taxon>
        <taxon>Cardamine</taxon>
    </lineage>
</organism>
<dbReference type="Pfam" id="PF14111">
    <property type="entry name" value="DUF4283"/>
    <property type="match status" value="1"/>
</dbReference>
<protein>
    <recommendedName>
        <fullName evidence="1">DUF4283 domain-containing protein</fullName>
    </recommendedName>
</protein>
<name>A0ABD1B7I7_CARAN</name>
<evidence type="ECO:0000313" key="2">
    <source>
        <dbReference type="EMBL" id="KAL1214907.1"/>
    </source>
</evidence>
<feature type="domain" description="DUF4283" evidence="1">
    <location>
        <begin position="33"/>
        <end position="101"/>
    </location>
</feature>
<reference evidence="2 3" key="1">
    <citation type="submission" date="2024-04" db="EMBL/GenBank/DDBJ databases">
        <title>Genome assembly C_amara_ONT_v2.</title>
        <authorList>
            <person name="Yant L."/>
            <person name="Moore C."/>
            <person name="Slenker M."/>
        </authorList>
    </citation>
    <scope>NUCLEOTIDE SEQUENCE [LARGE SCALE GENOMIC DNA]</scope>
    <source>
        <tissue evidence="2">Leaf</tissue>
    </source>
</reference>
<evidence type="ECO:0000259" key="1">
    <source>
        <dbReference type="Pfam" id="PF14111"/>
    </source>
</evidence>
<evidence type="ECO:0000313" key="3">
    <source>
        <dbReference type="Proteomes" id="UP001558713"/>
    </source>
</evidence>
<gene>
    <name evidence="2" type="ORF">V5N11_010233</name>
</gene>
<sequence>MSSSIDRALLAMSLDEEDDVLLDMPDLPVYCSSENNVLSIIGRVLNLDKQNVANLILDLPRKWQLYDRVRGITLSNEKFQFIFKYEQELEDVMEKGVHTYNE</sequence>
<dbReference type="AlphaFoldDB" id="A0ABD1B7I7"/>
<dbReference type="InterPro" id="IPR025558">
    <property type="entry name" value="DUF4283"/>
</dbReference>
<accession>A0ABD1B7I7</accession>
<dbReference type="EMBL" id="JBANAX010000296">
    <property type="protein sequence ID" value="KAL1214907.1"/>
    <property type="molecule type" value="Genomic_DNA"/>
</dbReference>
<proteinExistence type="predicted"/>
<dbReference type="Proteomes" id="UP001558713">
    <property type="component" value="Unassembled WGS sequence"/>
</dbReference>
<comment type="caution">
    <text evidence="2">The sequence shown here is derived from an EMBL/GenBank/DDBJ whole genome shotgun (WGS) entry which is preliminary data.</text>
</comment>
<keyword evidence="3" id="KW-1185">Reference proteome</keyword>